<sequence length="1038" mass="112148">MDPAERAPTRKDSGISMGESTQIKQSSESWQQTITKKMVAGVSRNLHKARSSISNILEVAMNAEDETDQNTPLRMSGTPRTPEGFAKSASVSVLSLSLKNHLKRHGSFLLDRGPHQSPITIPDRSSSYHTPASASVLNLENSSILSTSEQLSPSPSHREYKRTSILSTFSSRSRKMNKPRSNVSSYNTPAPEDFADIEVHHSSPIPIPAPTVNINISGRPLSALIHEELTIEDDVETFVVGTQPRSPAPIAGSIPPTVAYEQPDGDVPKSELFESDCEEYQQLGTPTSVPVIEDVRDTGTISPFRSSHMPEALSSLNDPFVDPLDPQSESRINEYRAPFDAADPNITDSAVMPGASISVSVLERGRFEDIASMERRVSTTLTLRPSNMQATPGDSPESHRSSEPDEPSKAAEPVKQDPIEAFSTASNSAIANPPPYCTLDPLLSPPERVRQIRAQEEGLDTPRLGCTLAMPVVPIVGHPNDVFGQLDPTASRVAPIEFPKCPTPHTTVAQLSYDTKIAELRRLERQLALCQASVMVLKQAIETQHGQEKKSNLSTPTYSELVRRARINTSLYDPEYYASYHGIPPPLGHLSTPLCCQLSTPPGGSAPSTRIITDPSVLRRLFVSASPESNTVGSTSSNRASCGSLPGTDFPQRCASHTGDPLHDGISNASGNDVDKGSDDDNDESYLPPPSDDESESGDESKDDISLSAGSQCLAYDRIISSEELVDGTKITVRGTESPVLQGTTQISRAISIAYSSRSNSPTSEIDSPSPSPMPLRVTNPDTNQNTPPRPETPRFIEDIDKYKRGDIDGGLSPRYVYVSGDWPPPTSSEDPNNDLYGLTDDDGGMEAFEPLLPSLPESCSDSDISFLGLDSPVDTSTGEAPLFVRHLPNTSISSHDFASSNDQEIPAEDSGYEPEDSDDEDLDLTDRAASLLGGPTHVSALPVPGEATASRHRHPSSITIRSTSEAAPGSTNGITELDDETVVSQLPNDYQDLAQDQSEARESKEHHLVEVDVQIGRAMERSLSSDKDESLFSYCSQ</sequence>
<dbReference type="AlphaFoldDB" id="A0A9P4ID13"/>
<name>A0A9P4ID13_9PEZI</name>
<accession>A0A9P4ID13</accession>
<protein>
    <submittedName>
        <fullName evidence="2">Uncharacterized protein</fullName>
    </submittedName>
</protein>
<dbReference type="EMBL" id="ML978128">
    <property type="protein sequence ID" value="KAF2097020.1"/>
    <property type="molecule type" value="Genomic_DNA"/>
</dbReference>
<reference evidence="2" key="1">
    <citation type="journal article" date="2020" name="Stud. Mycol.">
        <title>101 Dothideomycetes genomes: a test case for predicting lifestyles and emergence of pathogens.</title>
        <authorList>
            <person name="Haridas S."/>
            <person name="Albert R."/>
            <person name="Binder M."/>
            <person name="Bloem J."/>
            <person name="Labutti K."/>
            <person name="Salamov A."/>
            <person name="Andreopoulos B."/>
            <person name="Baker S."/>
            <person name="Barry K."/>
            <person name="Bills G."/>
            <person name="Bluhm B."/>
            <person name="Cannon C."/>
            <person name="Castanera R."/>
            <person name="Culley D."/>
            <person name="Daum C."/>
            <person name="Ezra D."/>
            <person name="Gonzalez J."/>
            <person name="Henrissat B."/>
            <person name="Kuo A."/>
            <person name="Liang C."/>
            <person name="Lipzen A."/>
            <person name="Lutzoni F."/>
            <person name="Magnuson J."/>
            <person name="Mondo S."/>
            <person name="Nolan M."/>
            <person name="Ohm R."/>
            <person name="Pangilinan J."/>
            <person name="Park H.-J."/>
            <person name="Ramirez L."/>
            <person name="Alfaro M."/>
            <person name="Sun H."/>
            <person name="Tritt A."/>
            <person name="Yoshinaga Y."/>
            <person name="Zwiers L.-H."/>
            <person name="Turgeon B."/>
            <person name="Goodwin S."/>
            <person name="Spatafora J."/>
            <person name="Crous P."/>
            <person name="Grigoriev I."/>
        </authorList>
    </citation>
    <scope>NUCLEOTIDE SEQUENCE</scope>
    <source>
        <strain evidence="2">CBS 133067</strain>
    </source>
</reference>
<evidence type="ECO:0000313" key="2">
    <source>
        <dbReference type="EMBL" id="KAF2097020.1"/>
    </source>
</evidence>
<feature type="compositionally biased region" description="Polar residues" evidence="1">
    <location>
        <begin position="146"/>
        <end position="155"/>
    </location>
</feature>
<proteinExistence type="predicted"/>
<feature type="compositionally biased region" description="Polar residues" evidence="1">
    <location>
        <begin position="378"/>
        <end position="392"/>
    </location>
</feature>
<feature type="compositionally biased region" description="Polar residues" evidence="1">
    <location>
        <begin position="957"/>
        <end position="975"/>
    </location>
</feature>
<evidence type="ECO:0000256" key="1">
    <source>
        <dbReference type="SAM" id="MobiDB-lite"/>
    </source>
</evidence>
<organism evidence="2 3">
    <name type="scientific">Rhizodiscina lignyota</name>
    <dbReference type="NCBI Taxonomy" id="1504668"/>
    <lineage>
        <taxon>Eukaryota</taxon>
        <taxon>Fungi</taxon>
        <taxon>Dikarya</taxon>
        <taxon>Ascomycota</taxon>
        <taxon>Pezizomycotina</taxon>
        <taxon>Dothideomycetes</taxon>
        <taxon>Pleosporomycetidae</taxon>
        <taxon>Aulographales</taxon>
        <taxon>Rhizodiscinaceae</taxon>
        <taxon>Rhizodiscina</taxon>
    </lineage>
</organism>
<feature type="region of interest" description="Disordered" evidence="1">
    <location>
        <begin position="822"/>
        <end position="847"/>
    </location>
</feature>
<keyword evidence="3" id="KW-1185">Reference proteome</keyword>
<dbReference type="Proteomes" id="UP000799772">
    <property type="component" value="Unassembled WGS sequence"/>
</dbReference>
<feature type="region of interest" description="Disordered" evidence="1">
    <location>
        <begin position="892"/>
        <end position="981"/>
    </location>
</feature>
<feature type="region of interest" description="Disordered" evidence="1">
    <location>
        <begin position="378"/>
        <end position="415"/>
    </location>
</feature>
<feature type="compositionally biased region" description="Basic and acidic residues" evidence="1">
    <location>
        <begin position="1"/>
        <end position="13"/>
    </location>
</feature>
<feature type="region of interest" description="Disordered" evidence="1">
    <location>
        <begin position="652"/>
        <end position="708"/>
    </location>
</feature>
<feature type="compositionally biased region" description="Polar residues" evidence="1">
    <location>
        <begin position="117"/>
        <end position="130"/>
    </location>
</feature>
<feature type="region of interest" description="Disordered" evidence="1">
    <location>
        <begin position="146"/>
        <end position="188"/>
    </location>
</feature>
<feature type="region of interest" description="Disordered" evidence="1">
    <location>
        <begin position="1"/>
        <end position="30"/>
    </location>
</feature>
<feature type="compositionally biased region" description="Acidic residues" evidence="1">
    <location>
        <begin position="906"/>
        <end position="924"/>
    </location>
</feature>
<feature type="region of interest" description="Disordered" evidence="1">
    <location>
        <begin position="755"/>
        <end position="795"/>
    </location>
</feature>
<feature type="compositionally biased region" description="Polar residues" evidence="1">
    <location>
        <begin position="18"/>
        <end position="30"/>
    </location>
</feature>
<feature type="compositionally biased region" description="Polar residues" evidence="1">
    <location>
        <begin position="892"/>
        <end position="904"/>
    </location>
</feature>
<evidence type="ECO:0000313" key="3">
    <source>
        <dbReference type="Proteomes" id="UP000799772"/>
    </source>
</evidence>
<feature type="compositionally biased region" description="Polar residues" evidence="1">
    <location>
        <begin position="179"/>
        <end position="188"/>
    </location>
</feature>
<feature type="region of interest" description="Disordered" evidence="1">
    <location>
        <begin position="109"/>
        <end position="130"/>
    </location>
</feature>
<gene>
    <name evidence="2" type="ORF">NA57DRAFT_57629</name>
</gene>
<comment type="caution">
    <text evidence="2">The sequence shown here is derived from an EMBL/GenBank/DDBJ whole genome shotgun (WGS) entry which is preliminary data.</text>
</comment>
<feature type="compositionally biased region" description="Basic and acidic residues" evidence="1">
    <location>
        <begin position="396"/>
        <end position="415"/>
    </location>
</feature>